<dbReference type="RefSeq" id="WP_145114287.1">
    <property type="nucleotide sequence ID" value="NZ_CP036349.1"/>
</dbReference>
<name>A0A518KBN5_9BACT</name>
<evidence type="ECO:0000256" key="1">
    <source>
        <dbReference type="SAM" id="SignalP"/>
    </source>
</evidence>
<dbReference type="EMBL" id="CP036349">
    <property type="protein sequence ID" value="QDV75203.1"/>
    <property type="molecule type" value="Genomic_DNA"/>
</dbReference>
<proteinExistence type="predicted"/>
<feature type="signal peptide" evidence="1">
    <location>
        <begin position="1"/>
        <end position="24"/>
    </location>
</feature>
<feature type="chain" id="PRO_5022163678" description="PEP-CTERM protein-sorting domain-containing protein" evidence="1">
    <location>
        <begin position="25"/>
        <end position="304"/>
    </location>
</feature>
<keyword evidence="1" id="KW-0732">Signal</keyword>
<dbReference type="AlphaFoldDB" id="A0A518KBN5"/>
<gene>
    <name evidence="2" type="ORF">Spa11_34160</name>
</gene>
<reference evidence="2 3" key="1">
    <citation type="submission" date="2019-02" db="EMBL/GenBank/DDBJ databases">
        <title>Deep-cultivation of Planctomycetes and their phenomic and genomic characterization uncovers novel biology.</title>
        <authorList>
            <person name="Wiegand S."/>
            <person name="Jogler M."/>
            <person name="Boedeker C."/>
            <person name="Pinto D."/>
            <person name="Vollmers J."/>
            <person name="Rivas-Marin E."/>
            <person name="Kohn T."/>
            <person name="Peeters S.H."/>
            <person name="Heuer A."/>
            <person name="Rast P."/>
            <person name="Oberbeckmann S."/>
            <person name="Bunk B."/>
            <person name="Jeske O."/>
            <person name="Meyerdierks A."/>
            <person name="Storesund J.E."/>
            <person name="Kallscheuer N."/>
            <person name="Luecker S."/>
            <person name="Lage O.M."/>
            <person name="Pohl T."/>
            <person name="Merkel B.J."/>
            <person name="Hornburger P."/>
            <person name="Mueller R.-W."/>
            <person name="Bruemmer F."/>
            <person name="Labrenz M."/>
            <person name="Spormann A.M."/>
            <person name="Op den Camp H."/>
            <person name="Overmann J."/>
            <person name="Amann R."/>
            <person name="Jetten M.S.M."/>
            <person name="Mascher T."/>
            <person name="Medema M.H."/>
            <person name="Devos D.P."/>
            <person name="Kaster A.-K."/>
            <person name="Ovreas L."/>
            <person name="Rohde M."/>
            <person name="Galperin M.Y."/>
            <person name="Jogler C."/>
        </authorList>
    </citation>
    <scope>NUCLEOTIDE SEQUENCE [LARGE SCALE GENOMIC DNA]</scope>
    <source>
        <strain evidence="2 3">Spa11</strain>
    </source>
</reference>
<dbReference type="Proteomes" id="UP000316426">
    <property type="component" value="Chromosome"/>
</dbReference>
<accession>A0A518KBN5</accession>
<evidence type="ECO:0000313" key="2">
    <source>
        <dbReference type="EMBL" id="QDV75203.1"/>
    </source>
</evidence>
<evidence type="ECO:0008006" key="4">
    <source>
        <dbReference type="Google" id="ProtNLM"/>
    </source>
</evidence>
<protein>
    <recommendedName>
        <fullName evidence="4">PEP-CTERM protein-sorting domain-containing protein</fullName>
    </recommendedName>
</protein>
<organism evidence="2 3">
    <name type="scientific">Botrimarina mediterranea</name>
    <dbReference type="NCBI Taxonomy" id="2528022"/>
    <lineage>
        <taxon>Bacteria</taxon>
        <taxon>Pseudomonadati</taxon>
        <taxon>Planctomycetota</taxon>
        <taxon>Planctomycetia</taxon>
        <taxon>Pirellulales</taxon>
        <taxon>Lacipirellulaceae</taxon>
        <taxon>Botrimarina</taxon>
    </lineage>
</organism>
<evidence type="ECO:0000313" key="3">
    <source>
        <dbReference type="Proteomes" id="UP000316426"/>
    </source>
</evidence>
<sequence precursor="true">MTANQIRTCVAIAILLATCASALAAPEPGVGLYHVTYDNAPNVTFGTYLGQPNPNYQRLTFMLTHTYAETPWNNHFHRIGSYSYTGPAESPVEALSTNDRVPEPHYLDDGLALLPGVGVFAGKLVSGMGPAALPNDSIEQEFGHLTIAPMDSLMAFDGLDHPNPALEDPNPAIDGAKHPVHYLINASSGVYKNSVDGVRIGLELTAISPGLEIADAAGASLFGSVGDVLTLGETDDWSLTPYFAVDELTAPGSAFSATFKLVDLSDTPQFGDSAPFSFDFITVPEPTGAVLGLVAIGLVTVRRR</sequence>
<keyword evidence="3" id="KW-1185">Reference proteome</keyword>
<dbReference type="KEGG" id="bmei:Spa11_34160"/>
<dbReference type="NCBIfam" id="NF040463">
    <property type="entry name" value="all3515_fam"/>
    <property type="match status" value="1"/>
</dbReference>